<evidence type="ECO:0000313" key="9">
    <source>
        <dbReference type="WBParaSite" id="Hba_02650"/>
    </source>
</evidence>
<dbReference type="GO" id="GO:0005524">
    <property type="term" value="F:ATP binding"/>
    <property type="evidence" value="ECO:0007669"/>
    <property type="project" value="UniProtKB-KW"/>
</dbReference>
<reference evidence="9" key="1">
    <citation type="submission" date="2016-11" db="UniProtKB">
        <authorList>
            <consortium name="WormBaseParasite"/>
        </authorList>
    </citation>
    <scope>IDENTIFICATION</scope>
</reference>
<evidence type="ECO:0000313" key="8">
    <source>
        <dbReference type="Proteomes" id="UP000095283"/>
    </source>
</evidence>
<keyword evidence="4" id="KW-0547">Nucleotide-binding</keyword>
<proteinExistence type="inferred from homology"/>
<dbReference type="InterPro" id="IPR011009">
    <property type="entry name" value="Kinase-like_dom_sf"/>
</dbReference>
<keyword evidence="6" id="KW-0067">ATP-binding</keyword>
<dbReference type="GO" id="GO:0007165">
    <property type="term" value="P:signal transduction"/>
    <property type="evidence" value="ECO:0007669"/>
    <property type="project" value="TreeGrafter"/>
</dbReference>
<dbReference type="Gene3D" id="1.10.510.10">
    <property type="entry name" value="Transferase(Phosphotransferase) domain 1"/>
    <property type="match status" value="1"/>
</dbReference>
<accession>A0A1I7WD69</accession>
<evidence type="ECO:0000259" key="7">
    <source>
        <dbReference type="PROSITE" id="PS50011"/>
    </source>
</evidence>
<dbReference type="Proteomes" id="UP000095283">
    <property type="component" value="Unplaced"/>
</dbReference>
<dbReference type="SUPFAM" id="SSF56112">
    <property type="entry name" value="Protein kinase-like (PK-like)"/>
    <property type="match status" value="1"/>
</dbReference>
<dbReference type="InterPro" id="IPR050591">
    <property type="entry name" value="GSK-3"/>
</dbReference>
<keyword evidence="8" id="KW-1185">Reference proteome</keyword>
<evidence type="ECO:0000256" key="2">
    <source>
        <dbReference type="ARBA" id="ARBA00022527"/>
    </source>
</evidence>
<evidence type="ECO:0000256" key="3">
    <source>
        <dbReference type="ARBA" id="ARBA00022679"/>
    </source>
</evidence>
<dbReference type="GO" id="GO:0005737">
    <property type="term" value="C:cytoplasm"/>
    <property type="evidence" value="ECO:0007669"/>
    <property type="project" value="TreeGrafter"/>
</dbReference>
<dbReference type="PROSITE" id="PS50011">
    <property type="entry name" value="PROTEIN_KINASE_DOM"/>
    <property type="match status" value="1"/>
</dbReference>
<comment type="similarity">
    <text evidence="1">Belongs to the protein kinase superfamily. CMGC Ser/Thr protein kinase family. GSK-3 subfamily.</text>
</comment>
<keyword evidence="5" id="KW-0418">Kinase</keyword>
<dbReference type="WBParaSite" id="Hba_02650">
    <property type="protein sequence ID" value="Hba_02650"/>
    <property type="gene ID" value="Hba_02650"/>
</dbReference>
<keyword evidence="3" id="KW-0808">Transferase</keyword>
<dbReference type="GO" id="GO:0030154">
    <property type="term" value="P:cell differentiation"/>
    <property type="evidence" value="ECO:0007669"/>
    <property type="project" value="TreeGrafter"/>
</dbReference>
<feature type="domain" description="Protein kinase" evidence="7">
    <location>
        <begin position="1"/>
        <end position="131"/>
    </location>
</feature>
<dbReference type="InterPro" id="IPR008271">
    <property type="entry name" value="Ser/Thr_kinase_AS"/>
</dbReference>
<dbReference type="InterPro" id="IPR000719">
    <property type="entry name" value="Prot_kinase_dom"/>
</dbReference>
<dbReference type="GO" id="GO:0005634">
    <property type="term" value="C:nucleus"/>
    <property type="evidence" value="ECO:0007669"/>
    <property type="project" value="TreeGrafter"/>
</dbReference>
<organism evidence="8 9">
    <name type="scientific">Heterorhabditis bacteriophora</name>
    <name type="common">Entomopathogenic nematode worm</name>
    <dbReference type="NCBI Taxonomy" id="37862"/>
    <lineage>
        <taxon>Eukaryota</taxon>
        <taxon>Metazoa</taxon>
        <taxon>Ecdysozoa</taxon>
        <taxon>Nematoda</taxon>
        <taxon>Chromadorea</taxon>
        <taxon>Rhabditida</taxon>
        <taxon>Rhabditina</taxon>
        <taxon>Rhabditomorpha</taxon>
        <taxon>Strongyloidea</taxon>
        <taxon>Heterorhabditidae</taxon>
        <taxon>Heterorhabditis</taxon>
    </lineage>
</organism>
<dbReference type="GO" id="GO:0004674">
    <property type="term" value="F:protein serine/threonine kinase activity"/>
    <property type="evidence" value="ECO:0007669"/>
    <property type="project" value="UniProtKB-KW"/>
</dbReference>
<dbReference type="Pfam" id="PF00069">
    <property type="entry name" value="Pkinase"/>
    <property type="match status" value="1"/>
</dbReference>
<dbReference type="PANTHER" id="PTHR24057">
    <property type="entry name" value="GLYCOGEN SYNTHASE KINASE-3 ALPHA"/>
    <property type="match status" value="1"/>
</dbReference>
<sequence length="131" mass="15447">MSTKYKGKNPTKNVTCIKAKPGYGNSNREIEIRYIDTKNNEYLHLVLEFFPKNLHQIIKTYAQSGRTLDLFSIRLYMFQLLRGLSYMSSLNISHRDIKPQNLLINPEKGTYFPFIPHIRFDIIAILLYYII</sequence>
<evidence type="ECO:0000256" key="5">
    <source>
        <dbReference type="ARBA" id="ARBA00022777"/>
    </source>
</evidence>
<dbReference type="PROSITE" id="PS00108">
    <property type="entry name" value="PROTEIN_KINASE_ST"/>
    <property type="match status" value="1"/>
</dbReference>
<keyword evidence="2" id="KW-0723">Serine/threonine-protein kinase</keyword>
<evidence type="ECO:0000256" key="4">
    <source>
        <dbReference type="ARBA" id="ARBA00022741"/>
    </source>
</evidence>
<evidence type="ECO:0000256" key="1">
    <source>
        <dbReference type="ARBA" id="ARBA00005527"/>
    </source>
</evidence>
<name>A0A1I7WD69_HETBA</name>
<protein>
    <submittedName>
        <fullName evidence="9">Protein kinase domain-containing protein</fullName>
    </submittedName>
</protein>
<evidence type="ECO:0000256" key="6">
    <source>
        <dbReference type="ARBA" id="ARBA00022840"/>
    </source>
</evidence>
<dbReference type="PANTHER" id="PTHR24057:SF0">
    <property type="entry name" value="PROTEIN KINASE SHAGGY-RELATED"/>
    <property type="match status" value="1"/>
</dbReference>
<dbReference type="AlphaFoldDB" id="A0A1I7WD69"/>